<dbReference type="InterPro" id="IPR029071">
    <property type="entry name" value="Ubiquitin-like_domsf"/>
</dbReference>
<feature type="domain" description="Rad60/SUMO-like" evidence="2">
    <location>
        <begin position="18"/>
        <end position="51"/>
    </location>
</feature>
<accession>A0A669BGF5</accession>
<name>A0A669BGF5_ORENI</name>
<proteinExistence type="predicted"/>
<dbReference type="InParanoid" id="A0A669BGF5"/>
<gene>
    <name evidence="3" type="primary">LOC109202395</name>
</gene>
<reference evidence="3" key="3">
    <citation type="submission" date="2025-09" db="UniProtKB">
        <authorList>
            <consortium name="Ensembl"/>
        </authorList>
    </citation>
    <scope>IDENTIFICATION</scope>
</reference>
<dbReference type="Proteomes" id="UP000005207">
    <property type="component" value="Linkage group LG6"/>
</dbReference>
<dbReference type="FunFam" id="3.10.20.90:FF:000195">
    <property type="entry name" value="small ubiquitin-related modifier 2 isoform X2"/>
    <property type="match status" value="1"/>
</dbReference>
<evidence type="ECO:0000313" key="3">
    <source>
        <dbReference type="Ensembl" id="ENSONIP00000034808.1"/>
    </source>
</evidence>
<sequence length="145" mass="16438">MADGKPKEGVKTENNEHINLKVAGQDGSVVQFKIKRHTPLSKLMKAYCERQVRLGHNCNFFFISIFKCIAGHLKLIIHKQETTKLTFKNTWFLPNQKWGGGGGGYIWTSNKVNLPKNINLLNLLMLRICFCISDGLKYKGNANIC</sequence>
<dbReference type="SUPFAM" id="SSF54236">
    <property type="entry name" value="Ubiquitin-like"/>
    <property type="match status" value="1"/>
</dbReference>
<protein>
    <submittedName>
        <fullName evidence="3">Small ubiquitin-related modifier 2</fullName>
    </submittedName>
</protein>
<keyword evidence="4" id="KW-1185">Reference proteome</keyword>
<dbReference type="PANTHER" id="PTHR10562">
    <property type="entry name" value="SMALL UBIQUITIN-RELATED MODIFIER"/>
    <property type="match status" value="1"/>
</dbReference>
<organism evidence="3 4">
    <name type="scientific">Oreochromis niloticus</name>
    <name type="common">Nile tilapia</name>
    <name type="synonym">Tilapia nilotica</name>
    <dbReference type="NCBI Taxonomy" id="8128"/>
    <lineage>
        <taxon>Eukaryota</taxon>
        <taxon>Metazoa</taxon>
        <taxon>Chordata</taxon>
        <taxon>Craniata</taxon>
        <taxon>Vertebrata</taxon>
        <taxon>Euteleostomi</taxon>
        <taxon>Actinopterygii</taxon>
        <taxon>Neopterygii</taxon>
        <taxon>Teleostei</taxon>
        <taxon>Neoteleostei</taxon>
        <taxon>Acanthomorphata</taxon>
        <taxon>Ovalentaria</taxon>
        <taxon>Cichlomorphae</taxon>
        <taxon>Cichliformes</taxon>
        <taxon>Cichlidae</taxon>
        <taxon>African cichlids</taxon>
        <taxon>Pseudocrenilabrinae</taxon>
        <taxon>Oreochromini</taxon>
        <taxon>Oreochromis</taxon>
    </lineage>
</organism>
<evidence type="ECO:0000256" key="1">
    <source>
        <dbReference type="ARBA" id="ARBA00022499"/>
    </source>
</evidence>
<evidence type="ECO:0000259" key="2">
    <source>
        <dbReference type="Pfam" id="PF11976"/>
    </source>
</evidence>
<dbReference type="Pfam" id="PF11976">
    <property type="entry name" value="Rad60-SLD"/>
    <property type="match status" value="1"/>
</dbReference>
<dbReference type="Ensembl" id="ENSONIT00000049476.1">
    <property type="protein sequence ID" value="ENSONIP00000034808.1"/>
    <property type="gene ID" value="ENSONIG00000041797.1"/>
</dbReference>
<reference evidence="3" key="2">
    <citation type="submission" date="2025-08" db="UniProtKB">
        <authorList>
            <consortium name="Ensembl"/>
        </authorList>
    </citation>
    <scope>IDENTIFICATION</scope>
</reference>
<keyword evidence="1" id="KW-1017">Isopeptide bond</keyword>
<dbReference type="GeneTree" id="ENSGT00950000182895"/>
<evidence type="ECO:0000313" key="4">
    <source>
        <dbReference type="Proteomes" id="UP000005207"/>
    </source>
</evidence>
<dbReference type="AlphaFoldDB" id="A0A669BGF5"/>
<dbReference type="InterPro" id="IPR022617">
    <property type="entry name" value="Rad60/SUMO-like_dom"/>
</dbReference>
<reference evidence="4" key="1">
    <citation type="submission" date="2012-01" db="EMBL/GenBank/DDBJ databases">
        <title>The Genome Sequence of Oreochromis niloticus (Nile Tilapia).</title>
        <authorList>
            <consortium name="Broad Institute Genome Assembly Team"/>
            <consortium name="Broad Institute Sequencing Platform"/>
            <person name="Di Palma F."/>
            <person name="Johnson J."/>
            <person name="Lander E.S."/>
            <person name="Lindblad-Toh K."/>
        </authorList>
    </citation>
    <scope>NUCLEOTIDE SEQUENCE [LARGE SCALE GENOMIC DNA]</scope>
</reference>
<dbReference type="Gene3D" id="3.10.20.90">
    <property type="entry name" value="Phosphatidylinositol 3-kinase Catalytic Subunit, Chain A, domain 1"/>
    <property type="match status" value="1"/>
</dbReference>